<dbReference type="SMART" id="SM00448">
    <property type="entry name" value="REC"/>
    <property type="match status" value="1"/>
</dbReference>
<dbReference type="SMART" id="SM00862">
    <property type="entry name" value="Trans_reg_C"/>
    <property type="match status" value="1"/>
</dbReference>
<reference evidence="6" key="2">
    <citation type="journal article" date="2015" name="Genome Announc.">
        <title>Draft Genome Sequence of Filamentous Marine Cyanobacterium Lyngbya confervoides Strain BDU141951.</title>
        <authorList>
            <person name="Chandrababunaidu M.M."/>
            <person name="Sen D."/>
            <person name="Tripathy S."/>
        </authorList>
    </citation>
    <scope>NUCLEOTIDE SEQUENCE</scope>
    <source>
        <strain evidence="6">BDU141951</strain>
    </source>
</reference>
<dbReference type="Pfam" id="PF00072">
    <property type="entry name" value="Response_reg"/>
    <property type="match status" value="1"/>
</dbReference>
<dbReference type="PANTHER" id="PTHR48111:SF5">
    <property type="entry name" value="RESPONSE REGULATOR RPPA"/>
    <property type="match status" value="1"/>
</dbReference>
<evidence type="ECO:0000313" key="6">
    <source>
        <dbReference type="EMBL" id="NEV69249.1"/>
    </source>
</evidence>
<name>A0A0C1YJ56_9CYAN</name>
<reference evidence="6" key="1">
    <citation type="submission" date="2014-11" db="EMBL/GenBank/DDBJ databases">
        <authorList>
            <person name="Malar M.C."/>
            <person name="Sen D."/>
            <person name="Tripathy S."/>
        </authorList>
    </citation>
    <scope>NUCLEOTIDE SEQUENCE</scope>
    <source>
        <strain evidence="6">BDU141951</strain>
    </source>
</reference>
<accession>A0A0C1YJ56</accession>
<dbReference type="InterPro" id="IPR016032">
    <property type="entry name" value="Sig_transdc_resp-reg_C-effctor"/>
</dbReference>
<dbReference type="SUPFAM" id="SSF52172">
    <property type="entry name" value="CheY-like"/>
    <property type="match status" value="1"/>
</dbReference>
<dbReference type="GO" id="GO:0032993">
    <property type="term" value="C:protein-DNA complex"/>
    <property type="evidence" value="ECO:0007669"/>
    <property type="project" value="TreeGrafter"/>
</dbReference>
<dbReference type="NCBIfam" id="NF041734">
    <property type="entry name" value="resp_reg_RppA"/>
    <property type="match status" value="1"/>
</dbReference>
<dbReference type="CDD" id="cd19935">
    <property type="entry name" value="REC_OmpR_CusR-like"/>
    <property type="match status" value="1"/>
</dbReference>
<dbReference type="GO" id="GO:0000976">
    <property type="term" value="F:transcription cis-regulatory region binding"/>
    <property type="evidence" value="ECO:0007669"/>
    <property type="project" value="TreeGrafter"/>
</dbReference>
<dbReference type="InterPro" id="IPR011006">
    <property type="entry name" value="CheY-like_superfamily"/>
</dbReference>
<dbReference type="FunFam" id="3.40.50.2300:FF:000002">
    <property type="entry name" value="DNA-binding response regulator PhoP"/>
    <property type="match status" value="1"/>
</dbReference>
<evidence type="ECO:0000256" key="5">
    <source>
        <dbReference type="ARBA" id="ARBA00023163"/>
    </source>
</evidence>
<reference evidence="6" key="3">
    <citation type="submission" date="2020-02" db="EMBL/GenBank/DDBJ databases">
        <authorList>
            <person name="Sarangi A.N."/>
            <person name="Ghosh S."/>
            <person name="Mukherjee M."/>
            <person name="Tripathy S."/>
        </authorList>
    </citation>
    <scope>NUCLEOTIDE SEQUENCE</scope>
    <source>
        <strain evidence="6">BDU141951</strain>
    </source>
</reference>
<dbReference type="GO" id="GO:0006355">
    <property type="term" value="P:regulation of DNA-templated transcription"/>
    <property type="evidence" value="ECO:0007669"/>
    <property type="project" value="InterPro"/>
</dbReference>
<dbReference type="AlphaFoldDB" id="A0A0C1YJ56"/>
<organism evidence="6">
    <name type="scientific">Lyngbya confervoides BDU141951</name>
    <dbReference type="NCBI Taxonomy" id="1574623"/>
    <lineage>
        <taxon>Bacteria</taxon>
        <taxon>Bacillati</taxon>
        <taxon>Cyanobacteriota</taxon>
        <taxon>Cyanophyceae</taxon>
        <taxon>Oscillatoriophycideae</taxon>
        <taxon>Oscillatoriales</taxon>
        <taxon>Microcoleaceae</taxon>
        <taxon>Lyngbya</taxon>
    </lineage>
</organism>
<dbReference type="CDD" id="cd00383">
    <property type="entry name" value="trans_reg_C"/>
    <property type="match status" value="1"/>
</dbReference>
<dbReference type="GO" id="GO:0000156">
    <property type="term" value="F:phosphorelay response regulator activity"/>
    <property type="evidence" value="ECO:0007669"/>
    <property type="project" value="TreeGrafter"/>
</dbReference>
<dbReference type="Pfam" id="PF00486">
    <property type="entry name" value="Trans_reg_C"/>
    <property type="match status" value="1"/>
</dbReference>
<dbReference type="InterPro" id="IPR039420">
    <property type="entry name" value="WalR-like"/>
</dbReference>
<keyword evidence="2" id="KW-0902">Two-component regulatory system</keyword>
<dbReference type="InterPro" id="IPR001867">
    <property type="entry name" value="OmpR/PhoB-type_DNA-bd"/>
</dbReference>
<dbReference type="PANTHER" id="PTHR48111">
    <property type="entry name" value="REGULATOR OF RPOS"/>
    <property type="match status" value="1"/>
</dbReference>
<dbReference type="PROSITE" id="PS50110">
    <property type="entry name" value="RESPONSE_REGULATORY"/>
    <property type="match status" value="1"/>
</dbReference>
<evidence type="ECO:0000256" key="3">
    <source>
        <dbReference type="ARBA" id="ARBA00023015"/>
    </source>
</evidence>
<dbReference type="GO" id="GO:0005829">
    <property type="term" value="C:cytosol"/>
    <property type="evidence" value="ECO:0007669"/>
    <property type="project" value="TreeGrafter"/>
</dbReference>
<dbReference type="EMBL" id="JTHE02000003">
    <property type="protein sequence ID" value="NEV69249.1"/>
    <property type="molecule type" value="Genomic_DNA"/>
</dbReference>
<keyword evidence="1" id="KW-0597">Phosphoprotein</keyword>
<dbReference type="Gene3D" id="1.10.10.10">
    <property type="entry name" value="Winged helix-like DNA-binding domain superfamily/Winged helix DNA-binding domain"/>
    <property type="match status" value="1"/>
</dbReference>
<evidence type="ECO:0000256" key="4">
    <source>
        <dbReference type="ARBA" id="ARBA00023125"/>
    </source>
</evidence>
<proteinExistence type="predicted"/>
<dbReference type="Gene3D" id="6.10.250.690">
    <property type="match status" value="1"/>
</dbReference>
<evidence type="ECO:0000256" key="2">
    <source>
        <dbReference type="ARBA" id="ARBA00023012"/>
    </source>
</evidence>
<keyword evidence="5" id="KW-0804">Transcription</keyword>
<keyword evidence="3" id="KW-0805">Transcription regulation</keyword>
<comment type="caution">
    <text evidence="6">The sequence shown here is derived from an EMBL/GenBank/DDBJ whole genome shotgun (WGS) entry which is preliminary data.</text>
</comment>
<gene>
    <name evidence="6" type="ORF">QQ91_019300</name>
</gene>
<dbReference type="InterPro" id="IPR036388">
    <property type="entry name" value="WH-like_DNA-bd_sf"/>
</dbReference>
<dbReference type="PROSITE" id="PS51755">
    <property type="entry name" value="OMPR_PHOB"/>
    <property type="match status" value="1"/>
</dbReference>
<dbReference type="SUPFAM" id="SSF46894">
    <property type="entry name" value="C-terminal effector domain of the bipartite response regulators"/>
    <property type="match status" value="1"/>
</dbReference>
<dbReference type="InterPro" id="IPR001789">
    <property type="entry name" value="Sig_transdc_resp-reg_receiver"/>
</dbReference>
<keyword evidence="4" id="KW-0238">DNA-binding</keyword>
<dbReference type="InterPro" id="IPR049767">
    <property type="entry name" value="RppA"/>
</dbReference>
<evidence type="ECO:0000256" key="1">
    <source>
        <dbReference type="ARBA" id="ARBA00022553"/>
    </source>
</evidence>
<dbReference type="Gene3D" id="3.40.50.2300">
    <property type="match status" value="1"/>
</dbReference>
<sequence>MRILLVEDEPDLGKAIKRTLTQEAYVVDWVQSGDEALSYLEHDLSLYTVGVFDWMLPGRSGIELCQWLRSHHHALPVLILTAKDQIDDRITGLDAGADDYLVKPFNMAELLARLRALRRRSPDLKPAHIQIGPLTLDCDRRVAFLHHNEASEQRIELTQKEFQLLQYMMEHPNQILTRDQVLNQLWEIGAEPNSNVVAAQMRLLRRKLAQYDCDDFIETVYGMGYRFKTE</sequence>
<protein>
    <submittedName>
        <fullName evidence="6">Response regulator transcription factor</fullName>
    </submittedName>
</protein>